<dbReference type="Gene3D" id="3.90.550.10">
    <property type="entry name" value="Spore Coat Polysaccharide Biosynthesis Protein SpsA, Chain A"/>
    <property type="match status" value="1"/>
</dbReference>
<evidence type="ECO:0000256" key="10">
    <source>
        <dbReference type="ARBA" id="ARBA00068721"/>
    </source>
</evidence>
<feature type="domain" description="Glycosyltransferase 2-like" evidence="13">
    <location>
        <begin position="162"/>
        <end position="367"/>
    </location>
</feature>
<dbReference type="GO" id="GO:0016758">
    <property type="term" value="F:hexosyltransferase activity"/>
    <property type="evidence" value="ECO:0007669"/>
    <property type="project" value="TreeGrafter"/>
</dbReference>
<dbReference type="GO" id="GO:0005886">
    <property type="term" value="C:plasma membrane"/>
    <property type="evidence" value="ECO:0007669"/>
    <property type="project" value="TreeGrafter"/>
</dbReference>
<dbReference type="Pfam" id="PF13632">
    <property type="entry name" value="Glyco_trans_2_3"/>
    <property type="match status" value="1"/>
</dbReference>
<gene>
    <name evidence="14" type="ORF">V4D30_06625</name>
</gene>
<dbReference type="FunFam" id="3.90.550.10:FF:000164">
    <property type="entry name" value="Beta-(1-3)-glucosyl transferase"/>
    <property type="match status" value="1"/>
</dbReference>
<dbReference type="SUPFAM" id="SSF53448">
    <property type="entry name" value="Nucleotide-diphospho-sugar transferases"/>
    <property type="match status" value="1"/>
</dbReference>
<feature type="transmembrane region" description="Helical" evidence="12">
    <location>
        <begin position="33"/>
        <end position="51"/>
    </location>
</feature>
<evidence type="ECO:0000256" key="8">
    <source>
        <dbReference type="ARBA" id="ARBA00053004"/>
    </source>
</evidence>
<feature type="transmembrane region" description="Helical" evidence="12">
    <location>
        <begin position="460"/>
        <end position="483"/>
    </location>
</feature>
<dbReference type="PANTHER" id="PTHR43867:SF4">
    <property type="entry name" value="BETA-(1-3)-GLUCOSYL TRANSFERASE"/>
    <property type="match status" value="1"/>
</dbReference>
<evidence type="ECO:0000313" key="14">
    <source>
        <dbReference type="EMBL" id="XCH46009.1"/>
    </source>
</evidence>
<comment type="subcellular location">
    <subcellularLocation>
        <location evidence="1">Membrane</location>
        <topology evidence="1">Multi-pass membrane protein</topology>
    </subcellularLocation>
</comment>
<dbReference type="RefSeq" id="WP_353683550.1">
    <property type="nucleotide sequence ID" value="NZ_CP144373.1"/>
</dbReference>
<feature type="transmembrane region" description="Helical" evidence="12">
    <location>
        <begin position="432"/>
        <end position="454"/>
    </location>
</feature>
<dbReference type="InterPro" id="IPR029044">
    <property type="entry name" value="Nucleotide-diphossugar_trans"/>
</dbReference>
<keyword evidence="2" id="KW-0328">Glycosyltransferase</keyword>
<dbReference type="InterPro" id="IPR050321">
    <property type="entry name" value="Glycosyltr_2/OpgH_subfam"/>
</dbReference>
<keyword evidence="5" id="KW-0460">Magnesium</keyword>
<protein>
    <recommendedName>
        <fullName evidence="10">Beta-monoglucosyldiacylglycerol synthase</fullName>
        <ecNumber evidence="9">2.4.1.336</ecNumber>
    </recommendedName>
    <alternativeName>
        <fullName evidence="11">UDP-glucose:1,2-diacylglycerol 3-beta-D-glucosyltransferase</fullName>
    </alternativeName>
</protein>
<evidence type="ECO:0000256" key="1">
    <source>
        <dbReference type="ARBA" id="ARBA00004141"/>
    </source>
</evidence>
<dbReference type="InterPro" id="IPR001173">
    <property type="entry name" value="Glyco_trans_2-like"/>
</dbReference>
<name>A0AAU8GVF3_9BACT</name>
<keyword evidence="6 12" id="KW-1133">Transmembrane helix</keyword>
<evidence type="ECO:0000259" key="13">
    <source>
        <dbReference type="Pfam" id="PF13632"/>
    </source>
</evidence>
<evidence type="ECO:0000256" key="3">
    <source>
        <dbReference type="ARBA" id="ARBA00022679"/>
    </source>
</evidence>
<reference evidence="14" key="1">
    <citation type="submission" date="2024-01" db="EMBL/GenBank/DDBJ databases">
        <title>The first autotrophic representatives of the genus Thermodesulfovibrio.</title>
        <authorList>
            <person name="Maltseva A.I."/>
            <person name="Elcheninov A.G."/>
            <person name="Kublanov I.V."/>
            <person name="Lebedinsky A.V."/>
            <person name="Frolov E.N."/>
        </authorList>
    </citation>
    <scope>NUCLEOTIDE SEQUENCE</scope>
    <source>
        <strain evidence="14">3907-1M</strain>
    </source>
</reference>
<evidence type="ECO:0000256" key="12">
    <source>
        <dbReference type="SAM" id="Phobius"/>
    </source>
</evidence>
<evidence type="ECO:0000256" key="9">
    <source>
        <dbReference type="ARBA" id="ARBA00066964"/>
    </source>
</evidence>
<dbReference type="KEGG" id="taut:V4D30_06625"/>
<keyword evidence="3" id="KW-0808">Transferase</keyword>
<feature type="transmembrane region" description="Helical" evidence="12">
    <location>
        <begin position="12"/>
        <end position="27"/>
    </location>
</feature>
<dbReference type="EMBL" id="CP144373">
    <property type="protein sequence ID" value="XCH46009.1"/>
    <property type="molecule type" value="Genomic_DNA"/>
</dbReference>
<proteinExistence type="predicted"/>
<comment type="catalytic activity">
    <reaction evidence="8">
        <text>a 1,2-diacyl-sn-glycerol + UDP-alpha-D-glucose = a 1,2-diacyl-3-O-(beta-D-glucopyranosyl)-sn-glycerol + UDP + H(+)</text>
        <dbReference type="Rhea" id="RHEA:17285"/>
        <dbReference type="ChEBI" id="CHEBI:15378"/>
        <dbReference type="ChEBI" id="CHEBI:17815"/>
        <dbReference type="ChEBI" id="CHEBI:58223"/>
        <dbReference type="ChEBI" id="CHEBI:58885"/>
        <dbReference type="ChEBI" id="CHEBI:75799"/>
        <dbReference type="EC" id="2.4.1.336"/>
    </reaction>
</comment>
<dbReference type="EC" id="2.4.1.336" evidence="9"/>
<evidence type="ECO:0000256" key="4">
    <source>
        <dbReference type="ARBA" id="ARBA00022692"/>
    </source>
</evidence>
<dbReference type="AlphaFoldDB" id="A0AAU8GVF3"/>
<evidence type="ECO:0000256" key="6">
    <source>
        <dbReference type="ARBA" id="ARBA00022989"/>
    </source>
</evidence>
<keyword evidence="4 12" id="KW-0812">Transmembrane</keyword>
<accession>A0AAU8GVF3</accession>
<feature type="transmembrane region" description="Helical" evidence="12">
    <location>
        <begin position="388"/>
        <end position="411"/>
    </location>
</feature>
<sequence>MRNAGWRFPSRFLYFLIISGYIFYILHLSFFEAIINCISLCLLSLELFLIFDTTKKHRLRKTDFIDLPADYKPFVSILVPICREPAEVVKSTLTSLSNLDYENYEVYALVNNTPYDKDVEIIRKICNCLGEKLKFFYIPEIEGAKAGVLNYALRLISSETEIIGIIDSDYVVERDFLKKTVGYFKNQEIAVVQLPQDYFLDDTPASKGMYHAYRYFFSTVMNTCNEYNAASFMGTMGLIRRSVLERIGGFSEEVITEDSEIGIRIHELGYKTIYIDRSKGKGLMPYSYKAYKKQRARWVFGNMQTIMKNLKFFISGKLNFMQKLCYLAQNTIWFNNLFIPFWIIIFSSIGLVSFSFAFLVPYLAFLLSRSLGFFFAMPANTAVSLKERIYAFISFLSLTLPMATEWIKCLIYPKKGFWRTPKFKENSRVIGCIQEGLPEFLILLLSGFAFVLGILKNQVILATGAFINGLIYFSVVWQIYGFFKLSRKEKDENWINFATLEETAS</sequence>
<dbReference type="PANTHER" id="PTHR43867">
    <property type="entry name" value="CELLULOSE SYNTHASE CATALYTIC SUBUNIT A [UDP-FORMING]"/>
    <property type="match status" value="1"/>
</dbReference>
<evidence type="ECO:0000256" key="11">
    <source>
        <dbReference type="ARBA" id="ARBA00078564"/>
    </source>
</evidence>
<keyword evidence="7 12" id="KW-0472">Membrane</keyword>
<evidence type="ECO:0000256" key="7">
    <source>
        <dbReference type="ARBA" id="ARBA00023136"/>
    </source>
</evidence>
<evidence type="ECO:0000256" key="2">
    <source>
        <dbReference type="ARBA" id="ARBA00022676"/>
    </source>
</evidence>
<organism evidence="14">
    <name type="scientific">Thermodesulfovibrio autotrophicus</name>
    <dbReference type="NCBI Taxonomy" id="3118333"/>
    <lineage>
        <taxon>Bacteria</taxon>
        <taxon>Pseudomonadati</taxon>
        <taxon>Nitrospirota</taxon>
        <taxon>Thermodesulfovibrionia</taxon>
        <taxon>Thermodesulfovibrionales</taxon>
        <taxon>Thermodesulfovibrionaceae</taxon>
        <taxon>Thermodesulfovibrio</taxon>
    </lineage>
</organism>
<feature type="transmembrane region" description="Helical" evidence="12">
    <location>
        <begin position="341"/>
        <end position="368"/>
    </location>
</feature>
<evidence type="ECO:0000256" key="5">
    <source>
        <dbReference type="ARBA" id="ARBA00022842"/>
    </source>
</evidence>